<comment type="caution">
    <text evidence="2">The sequence shown here is derived from an EMBL/GenBank/DDBJ whole genome shotgun (WGS) entry which is preliminary data.</text>
</comment>
<dbReference type="Proteomes" id="UP000295493">
    <property type="component" value="Unassembled WGS sequence"/>
</dbReference>
<proteinExistence type="predicted"/>
<dbReference type="EMBL" id="SNWD01000002">
    <property type="protein sequence ID" value="TDN85741.1"/>
    <property type="molecule type" value="Genomic_DNA"/>
</dbReference>
<accession>A0A4R6FV72</accession>
<keyword evidence="1" id="KW-0472">Membrane</keyword>
<evidence type="ECO:0000313" key="3">
    <source>
        <dbReference type="Proteomes" id="UP000295493"/>
    </source>
</evidence>
<sequence length="115" mass="12627">MKASKVLSGILAVLAIVAIATFLYFRTMTPKLELGLGYAARVACGCRYIEGRPLRSCYRDFEPGMEPIRLSDDPATHTVTASVPLLLHRKARFDPVLGCQPDRFKGEPLKVHPAG</sequence>
<keyword evidence="1" id="KW-1133">Transmembrane helix</keyword>
<reference evidence="2 3" key="1">
    <citation type="submission" date="2019-03" db="EMBL/GenBank/DDBJ databases">
        <title>Genomic Encyclopedia of Type Strains, Phase IV (KMG-IV): sequencing the most valuable type-strain genomes for metagenomic binning, comparative biology and taxonomic classification.</title>
        <authorList>
            <person name="Goeker M."/>
        </authorList>
    </citation>
    <scope>NUCLEOTIDE SEQUENCE [LARGE SCALE GENOMIC DNA]</scope>
    <source>
        <strain evidence="2 3">DSM 25059</strain>
    </source>
</reference>
<dbReference type="AlphaFoldDB" id="A0A4R6FV72"/>
<dbReference type="OrthoDB" id="7391866at2"/>
<organism evidence="2 3">
    <name type="scientific">Stakelama pacifica</name>
    <dbReference type="NCBI Taxonomy" id="517720"/>
    <lineage>
        <taxon>Bacteria</taxon>
        <taxon>Pseudomonadati</taxon>
        <taxon>Pseudomonadota</taxon>
        <taxon>Alphaproteobacteria</taxon>
        <taxon>Sphingomonadales</taxon>
        <taxon>Sphingomonadaceae</taxon>
        <taxon>Stakelama</taxon>
    </lineage>
</organism>
<gene>
    <name evidence="2" type="ORF">EV664_102451</name>
</gene>
<dbReference type="RefSeq" id="WP_133494628.1">
    <property type="nucleotide sequence ID" value="NZ_BMLU01000002.1"/>
</dbReference>
<protein>
    <submittedName>
        <fullName evidence="2">Uncharacterized protein</fullName>
    </submittedName>
</protein>
<name>A0A4R6FV72_9SPHN</name>
<keyword evidence="3" id="KW-1185">Reference proteome</keyword>
<evidence type="ECO:0000256" key="1">
    <source>
        <dbReference type="SAM" id="Phobius"/>
    </source>
</evidence>
<feature type="transmembrane region" description="Helical" evidence="1">
    <location>
        <begin position="6"/>
        <end position="25"/>
    </location>
</feature>
<keyword evidence="1" id="KW-0812">Transmembrane</keyword>
<evidence type="ECO:0000313" key="2">
    <source>
        <dbReference type="EMBL" id="TDN85741.1"/>
    </source>
</evidence>